<keyword evidence="1" id="KW-1015">Disulfide bond</keyword>
<dbReference type="InterPro" id="IPR043504">
    <property type="entry name" value="Peptidase_S1_PA_chymotrypsin"/>
</dbReference>
<dbReference type="PANTHER" id="PTHR24256">
    <property type="entry name" value="TRYPTASE-RELATED"/>
    <property type="match status" value="1"/>
</dbReference>
<dbReference type="InterPro" id="IPR009003">
    <property type="entry name" value="Peptidase_S1_PA"/>
</dbReference>
<dbReference type="InterPro" id="IPR051487">
    <property type="entry name" value="Ser/Thr_Proteases_Immune/Dev"/>
</dbReference>
<evidence type="ECO:0000256" key="2">
    <source>
        <dbReference type="ARBA" id="ARBA00024195"/>
    </source>
</evidence>
<name>A0A1S8WJJ3_OPIVI</name>
<evidence type="ECO:0000313" key="3">
    <source>
        <dbReference type="EMBL" id="OON14604.1"/>
    </source>
</evidence>
<dbReference type="AlphaFoldDB" id="A0A1S8WJJ3"/>
<sequence>GKLTIPAHSASYYFSLGNPHSSFSSLVTTCAQLSFAVSFACTASGLTCVDVAHVDKRIIGGTNVVQGTYTWASTTICSGSALSSKWVLTAAHRCTEFNRQIVRSVVEAGNPNVAVGCLCIESRSCCAIPSELSLYQNISFNGVPPNIHVAHSPTCYPHENYTAGKHTFYIALVKLFTPFDLRRPNISVVNLPTTNNSTPPNVNESDLESTCILT</sequence>
<accession>A0A1S8WJJ3</accession>
<comment type="similarity">
    <text evidence="2">Belongs to the peptidase S1 family. CLIP subfamily.</text>
</comment>
<dbReference type="EMBL" id="KV906532">
    <property type="protein sequence ID" value="OON14604.1"/>
    <property type="molecule type" value="Genomic_DNA"/>
</dbReference>
<dbReference type="SUPFAM" id="SSF50494">
    <property type="entry name" value="Trypsin-like serine proteases"/>
    <property type="match status" value="1"/>
</dbReference>
<dbReference type="Gene3D" id="2.40.10.10">
    <property type="entry name" value="Trypsin-like serine proteases"/>
    <property type="match status" value="1"/>
</dbReference>
<feature type="non-terminal residue" evidence="3">
    <location>
        <position position="1"/>
    </location>
</feature>
<protein>
    <recommendedName>
        <fullName evidence="5">Peptidase S1 domain-containing protein</fullName>
    </recommendedName>
</protein>
<proteinExistence type="inferred from homology"/>
<reference evidence="3 4" key="1">
    <citation type="submission" date="2015-03" db="EMBL/GenBank/DDBJ databases">
        <title>Draft genome of the nematode, Opisthorchis viverrini.</title>
        <authorList>
            <person name="Mitreva M."/>
        </authorList>
    </citation>
    <scope>NUCLEOTIDE SEQUENCE [LARGE SCALE GENOMIC DNA]</scope>
    <source>
        <strain evidence="3">Khon Kaen</strain>
    </source>
</reference>
<dbReference type="Proteomes" id="UP000243686">
    <property type="component" value="Unassembled WGS sequence"/>
</dbReference>
<evidence type="ECO:0000256" key="1">
    <source>
        <dbReference type="ARBA" id="ARBA00023157"/>
    </source>
</evidence>
<organism evidence="3 4">
    <name type="scientific">Opisthorchis viverrini</name>
    <name type="common">Southeast Asian liver fluke</name>
    <dbReference type="NCBI Taxonomy" id="6198"/>
    <lineage>
        <taxon>Eukaryota</taxon>
        <taxon>Metazoa</taxon>
        <taxon>Spiralia</taxon>
        <taxon>Lophotrochozoa</taxon>
        <taxon>Platyhelminthes</taxon>
        <taxon>Trematoda</taxon>
        <taxon>Digenea</taxon>
        <taxon>Opisthorchiida</taxon>
        <taxon>Opisthorchiata</taxon>
        <taxon>Opisthorchiidae</taxon>
        <taxon>Opisthorchis</taxon>
    </lineage>
</organism>
<keyword evidence="4" id="KW-1185">Reference proteome</keyword>
<feature type="non-terminal residue" evidence="3">
    <location>
        <position position="214"/>
    </location>
</feature>
<gene>
    <name evidence="3" type="ORF">X801_09605</name>
</gene>
<evidence type="ECO:0008006" key="5">
    <source>
        <dbReference type="Google" id="ProtNLM"/>
    </source>
</evidence>
<evidence type="ECO:0000313" key="4">
    <source>
        <dbReference type="Proteomes" id="UP000243686"/>
    </source>
</evidence>